<evidence type="ECO:0000313" key="2">
    <source>
        <dbReference type="EMBL" id="GGI46001.1"/>
    </source>
</evidence>
<accession>A0ABQ2BRQ5</accession>
<proteinExistence type="predicted"/>
<keyword evidence="3" id="KW-1185">Reference proteome</keyword>
<dbReference type="Pfam" id="PF26160">
    <property type="entry name" value="YqzN_YkzM"/>
    <property type="match status" value="1"/>
</dbReference>
<dbReference type="Proteomes" id="UP000615455">
    <property type="component" value="Unassembled WGS sequence"/>
</dbReference>
<protein>
    <recommendedName>
        <fullName evidence="1">YqzN/YkzM domain-containing protein</fullName>
    </recommendedName>
</protein>
<evidence type="ECO:0000259" key="1">
    <source>
        <dbReference type="Pfam" id="PF26160"/>
    </source>
</evidence>
<gene>
    <name evidence="2" type="ORF">GCM10008018_14940</name>
</gene>
<reference evidence="3" key="1">
    <citation type="journal article" date="2019" name="Int. J. Syst. Evol. Microbiol.">
        <title>The Global Catalogue of Microorganisms (GCM) 10K type strain sequencing project: providing services to taxonomists for standard genome sequencing and annotation.</title>
        <authorList>
            <consortium name="The Broad Institute Genomics Platform"/>
            <consortium name="The Broad Institute Genome Sequencing Center for Infectious Disease"/>
            <person name="Wu L."/>
            <person name="Ma J."/>
        </authorList>
    </citation>
    <scope>NUCLEOTIDE SEQUENCE [LARGE SCALE GENOMIC DNA]</scope>
    <source>
        <strain evidence="3">CGMCC 1.15043</strain>
    </source>
</reference>
<feature type="domain" description="YqzN/YkzM" evidence="1">
    <location>
        <begin position="19"/>
        <end position="69"/>
    </location>
</feature>
<evidence type="ECO:0000313" key="3">
    <source>
        <dbReference type="Proteomes" id="UP000615455"/>
    </source>
</evidence>
<comment type="caution">
    <text evidence="2">The sequence shown here is derived from an EMBL/GenBank/DDBJ whole genome shotgun (WGS) entry which is preliminary data.</text>
</comment>
<organism evidence="2 3">
    <name type="scientific">Paenibacillus marchantiophytorum</name>
    <dbReference type="NCBI Taxonomy" id="1619310"/>
    <lineage>
        <taxon>Bacteria</taxon>
        <taxon>Bacillati</taxon>
        <taxon>Bacillota</taxon>
        <taxon>Bacilli</taxon>
        <taxon>Bacillales</taxon>
        <taxon>Paenibacillaceae</taxon>
        <taxon>Paenibacillus</taxon>
    </lineage>
</organism>
<dbReference type="RefSeq" id="WP_189009831.1">
    <property type="nucleotide sequence ID" value="NZ_BMHE01000005.1"/>
</dbReference>
<dbReference type="InterPro" id="IPR058869">
    <property type="entry name" value="YqzN_YkzM"/>
</dbReference>
<dbReference type="EMBL" id="BMHE01000005">
    <property type="protein sequence ID" value="GGI46001.1"/>
    <property type="molecule type" value="Genomic_DNA"/>
</dbReference>
<name>A0ABQ2BRQ5_9BACL</name>
<sequence>MKQGTTKTTGKQIESAEAASYPQEELIAQSQALFACQPEVLIGALHGCEETEFTLEAANQRIQNFLQRKVLA</sequence>